<reference evidence="1 2" key="1">
    <citation type="journal article" date="2008" name="Proc. Natl. Acad. Sci. U.S.A.">
        <title>Niche adaptation and genome expansion in the chlorophyll d-producing cyanobacterium Acaryochloris marina.</title>
        <authorList>
            <person name="Swingley W.D."/>
            <person name="Chen M."/>
            <person name="Cheung P.C."/>
            <person name="Conrad A.L."/>
            <person name="Dejesa L.C."/>
            <person name="Hao J."/>
            <person name="Honchak B.M."/>
            <person name="Karbach L.E."/>
            <person name="Kurdoglu A."/>
            <person name="Lahiri S."/>
            <person name="Mastrian S.D."/>
            <person name="Miyashita H."/>
            <person name="Page L."/>
            <person name="Ramakrishna P."/>
            <person name="Satoh S."/>
            <person name="Sattley W.M."/>
            <person name="Shimada Y."/>
            <person name="Taylor H.L."/>
            <person name="Tomo T."/>
            <person name="Tsuchiya T."/>
            <person name="Wang Z.T."/>
            <person name="Raymond J."/>
            <person name="Mimuro M."/>
            <person name="Blankenship R.E."/>
            <person name="Touchman J.W."/>
        </authorList>
    </citation>
    <scope>NUCLEOTIDE SEQUENCE [LARGE SCALE GENOMIC DNA]</scope>
    <source>
        <strain evidence="2">MBIC 11017</strain>
        <plasmid evidence="2">Plasmid pREB1</plasmid>
    </source>
</reference>
<evidence type="ECO:0000313" key="2">
    <source>
        <dbReference type="Proteomes" id="UP000000268"/>
    </source>
</evidence>
<evidence type="ECO:0008006" key="3">
    <source>
        <dbReference type="Google" id="ProtNLM"/>
    </source>
</evidence>
<gene>
    <name evidence="1" type="ordered locus">AM1_A0262</name>
</gene>
<dbReference type="OrthoDB" id="68774at2"/>
<evidence type="ECO:0000313" key="1">
    <source>
        <dbReference type="EMBL" id="ABW31380.1"/>
    </source>
</evidence>
<name>A8ZKR2_ACAM1</name>
<proteinExistence type="predicted"/>
<geneLocation type="plasmid" evidence="1 2">
    <name>pREB1</name>
</geneLocation>
<accession>A8ZKR2</accession>
<organism evidence="1 2">
    <name type="scientific">Acaryochloris marina (strain MBIC 11017)</name>
    <dbReference type="NCBI Taxonomy" id="329726"/>
    <lineage>
        <taxon>Bacteria</taxon>
        <taxon>Bacillati</taxon>
        <taxon>Cyanobacteriota</taxon>
        <taxon>Cyanophyceae</taxon>
        <taxon>Acaryochloridales</taxon>
        <taxon>Acaryochloridaceae</taxon>
        <taxon>Acaryochloris</taxon>
    </lineage>
</organism>
<keyword evidence="1" id="KW-0614">Plasmid</keyword>
<protein>
    <recommendedName>
        <fullName evidence="3">Integrase catalytic domain-containing protein</fullName>
    </recommendedName>
</protein>
<dbReference type="AlphaFoldDB" id="A8ZKR2"/>
<dbReference type="EMBL" id="CP000838">
    <property type="protein sequence ID" value="ABW31380.1"/>
    <property type="molecule type" value="Genomic_DNA"/>
</dbReference>
<dbReference type="Proteomes" id="UP000000268">
    <property type="component" value="Plasmid pREB1"/>
</dbReference>
<keyword evidence="2" id="KW-1185">Reference proteome</keyword>
<dbReference type="RefSeq" id="WP_012166755.1">
    <property type="nucleotide sequence ID" value="NC_009926.1"/>
</dbReference>
<dbReference type="HOGENOM" id="CLU_2032993_0_0_3"/>
<dbReference type="KEGG" id="amr:AM1_A0262"/>
<sequence>MSKAHGSWQRINQALDKMGYNTPNTSTVERFNGTARRMNAHQVRRSLAFAHRSDTRQAVAWWSATVYNWVREHRSLRSPLEVPEGNKRFQQRTPAMAVGLTEHIWTEAQILRTPVYIASKN</sequence>